<proteinExistence type="predicted"/>
<sequence length="231" mass="25156">MSSSGRSTSQDDIRAHINSSLFARRGPLADGTPDETLIAFLKIYEMEADGGSETSYLVLAVSKSGRVVIHKAKRGSDLSFSKGKTWSMEDIRVLEVISPSAFALTMTSRRYRWSTERPKDQTNFLSTIARVYRSYTNGRLPELVNFSPPPQQGPPQSQAQQRSPAVAGPSSEPPPSAFPVPRSRRASFNPPSLDTIISRDVLLQGRTGLLPGDASMTIDDTEGGDDAVLKN</sequence>
<comment type="caution">
    <text evidence="3">The sequence shown here is derived from an EMBL/GenBank/DDBJ whole genome shotgun (WGS) entry which is preliminary data.</text>
</comment>
<organism evidence="3 4">
    <name type="scientific">Cryptococcus floricola</name>
    <dbReference type="NCBI Taxonomy" id="2591691"/>
    <lineage>
        <taxon>Eukaryota</taxon>
        <taxon>Fungi</taxon>
        <taxon>Dikarya</taxon>
        <taxon>Basidiomycota</taxon>
        <taxon>Agaricomycotina</taxon>
        <taxon>Tremellomycetes</taxon>
        <taxon>Tremellales</taxon>
        <taxon>Cryptococcaceae</taxon>
        <taxon>Cryptococcus</taxon>
    </lineage>
</organism>
<protein>
    <recommendedName>
        <fullName evidence="2">Exocyst complex component Sec3 PIP2-binding N-terminal domain-containing protein</fullName>
    </recommendedName>
</protein>
<dbReference type="PANTHER" id="PTHR16092:SF14">
    <property type="entry name" value="EXOCYST COMPLEX COMPONENT 1 ISOFORM X1"/>
    <property type="match status" value="1"/>
</dbReference>
<dbReference type="Gene3D" id="2.30.29.90">
    <property type="match status" value="1"/>
</dbReference>
<dbReference type="AlphaFoldDB" id="A0A5D3ALK1"/>
<evidence type="ECO:0000256" key="1">
    <source>
        <dbReference type="SAM" id="MobiDB-lite"/>
    </source>
</evidence>
<dbReference type="EMBL" id="NIDF01000202">
    <property type="protein sequence ID" value="TYJ51662.1"/>
    <property type="molecule type" value="Genomic_DNA"/>
</dbReference>
<accession>A0A5D3ALK1</accession>
<evidence type="ECO:0000313" key="4">
    <source>
        <dbReference type="Proteomes" id="UP000322245"/>
    </source>
</evidence>
<feature type="compositionally biased region" description="Low complexity" evidence="1">
    <location>
        <begin position="154"/>
        <end position="164"/>
    </location>
</feature>
<dbReference type="GO" id="GO:0000145">
    <property type="term" value="C:exocyst"/>
    <property type="evidence" value="ECO:0007669"/>
    <property type="project" value="TreeGrafter"/>
</dbReference>
<dbReference type="PANTHER" id="PTHR16092">
    <property type="entry name" value="SEC3/SYNTAXIN-RELATED"/>
    <property type="match status" value="1"/>
</dbReference>
<dbReference type="InterPro" id="IPR028258">
    <property type="entry name" value="Sec3-PIP2_bind"/>
</dbReference>
<dbReference type="GO" id="GO:0005546">
    <property type="term" value="F:phosphatidylinositol-4,5-bisphosphate binding"/>
    <property type="evidence" value="ECO:0007669"/>
    <property type="project" value="TreeGrafter"/>
</dbReference>
<feature type="non-terminal residue" evidence="3">
    <location>
        <position position="231"/>
    </location>
</feature>
<feature type="domain" description="Exocyst complex component Sec3 PIP2-binding N-terminal" evidence="2">
    <location>
        <begin position="50"/>
        <end position="135"/>
    </location>
</feature>
<dbReference type="GO" id="GO:0006893">
    <property type="term" value="P:Golgi to plasma membrane transport"/>
    <property type="evidence" value="ECO:0007669"/>
    <property type="project" value="TreeGrafter"/>
</dbReference>
<keyword evidence="4" id="KW-1185">Reference proteome</keyword>
<dbReference type="Proteomes" id="UP000322245">
    <property type="component" value="Unassembled WGS sequence"/>
</dbReference>
<feature type="region of interest" description="Disordered" evidence="1">
    <location>
        <begin position="142"/>
        <end position="231"/>
    </location>
</feature>
<dbReference type="GO" id="GO:0006887">
    <property type="term" value="P:exocytosis"/>
    <property type="evidence" value="ECO:0007669"/>
    <property type="project" value="TreeGrafter"/>
</dbReference>
<gene>
    <name evidence="3" type="ORF">B9479_007750</name>
</gene>
<name>A0A5D3ALK1_9TREE</name>
<dbReference type="Pfam" id="PF15277">
    <property type="entry name" value="Sec3-PIP2_bind"/>
    <property type="match status" value="1"/>
</dbReference>
<evidence type="ECO:0000313" key="3">
    <source>
        <dbReference type="EMBL" id="TYJ51662.1"/>
    </source>
</evidence>
<evidence type="ECO:0000259" key="2">
    <source>
        <dbReference type="SMART" id="SM01313"/>
    </source>
</evidence>
<reference evidence="3 4" key="1">
    <citation type="submission" date="2017-05" db="EMBL/GenBank/DDBJ databases">
        <title>The Genome Sequence of Tsuchiyaea wingfieldii DSM 27421.</title>
        <authorList>
            <person name="Cuomo C."/>
            <person name="Passer A."/>
            <person name="Billmyre B."/>
            <person name="Heitman J."/>
        </authorList>
    </citation>
    <scope>NUCLEOTIDE SEQUENCE [LARGE SCALE GENOMIC DNA]</scope>
    <source>
        <strain evidence="3 4">DSM 27421</strain>
    </source>
</reference>
<dbReference type="GO" id="GO:0005886">
    <property type="term" value="C:plasma membrane"/>
    <property type="evidence" value="ECO:0007669"/>
    <property type="project" value="TreeGrafter"/>
</dbReference>
<dbReference type="SMART" id="SM01313">
    <property type="entry name" value="Sec3-PIP2_bind"/>
    <property type="match status" value="1"/>
</dbReference>